<dbReference type="OrthoDB" id="10258882at2759"/>
<proteinExistence type="inferred from homology"/>
<evidence type="ECO:0000313" key="9">
    <source>
        <dbReference type="Proteomes" id="UP000267096"/>
    </source>
</evidence>
<dbReference type="PANTHER" id="PTHR10507:SF0">
    <property type="entry name" value="CELL DIVISION CONTROL PROTEIN 45 HOMOLOG"/>
    <property type="match status" value="1"/>
</dbReference>
<dbReference type="EMBL" id="UYRR01036381">
    <property type="protein sequence ID" value="VDK66888.1"/>
    <property type="molecule type" value="Genomic_DNA"/>
</dbReference>
<protein>
    <submittedName>
        <fullName evidence="10">Cell division control protein 45 homolog (inferred by orthology to a human protein)</fullName>
    </submittedName>
</protein>
<evidence type="ECO:0000256" key="3">
    <source>
        <dbReference type="ARBA" id="ARBA00022705"/>
    </source>
</evidence>
<evidence type="ECO:0000256" key="4">
    <source>
        <dbReference type="ARBA" id="ARBA00023242"/>
    </source>
</evidence>
<comment type="subcellular location">
    <subcellularLocation>
        <location evidence="1">Nucleus</location>
    </subcellularLocation>
</comment>
<evidence type="ECO:0000256" key="7">
    <source>
        <dbReference type="SAM" id="Phobius"/>
    </source>
</evidence>
<evidence type="ECO:0000313" key="10">
    <source>
        <dbReference type="WBParaSite" id="ASIM_0001958301-mRNA-1"/>
    </source>
</evidence>
<feature type="transmembrane region" description="Helical" evidence="7">
    <location>
        <begin position="387"/>
        <end position="406"/>
    </location>
</feature>
<evidence type="ECO:0000256" key="6">
    <source>
        <dbReference type="SAM" id="MobiDB-lite"/>
    </source>
</evidence>
<evidence type="ECO:0000256" key="1">
    <source>
        <dbReference type="ARBA" id="ARBA00004123"/>
    </source>
</evidence>
<keyword evidence="5" id="KW-0131">Cell cycle</keyword>
<dbReference type="PANTHER" id="PTHR10507">
    <property type="entry name" value="CDC45-RELATED PROTEIN"/>
    <property type="match status" value="1"/>
</dbReference>
<dbReference type="GO" id="GO:0003682">
    <property type="term" value="F:chromatin binding"/>
    <property type="evidence" value="ECO:0007669"/>
    <property type="project" value="TreeGrafter"/>
</dbReference>
<name>A0A0M3KF24_ANISI</name>
<dbReference type="GO" id="GO:0000727">
    <property type="term" value="P:double-strand break repair via break-induced replication"/>
    <property type="evidence" value="ECO:0007669"/>
    <property type="project" value="TreeGrafter"/>
</dbReference>
<feature type="compositionally biased region" description="Basic and acidic residues" evidence="6">
    <location>
        <begin position="67"/>
        <end position="79"/>
    </location>
</feature>
<gene>
    <name evidence="8" type="ORF">ASIM_LOCUS18972</name>
</gene>
<keyword evidence="4" id="KW-0539">Nucleus</keyword>
<evidence type="ECO:0000256" key="5">
    <source>
        <dbReference type="ARBA" id="ARBA00023306"/>
    </source>
</evidence>
<dbReference type="GO" id="GO:1902977">
    <property type="term" value="P:mitotic DNA replication preinitiation complex assembly"/>
    <property type="evidence" value="ECO:0007669"/>
    <property type="project" value="TreeGrafter"/>
</dbReference>
<dbReference type="InterPro" id="IPR003874">
    <property type="entry name" value="CDC45"/>
</dbReference>
<dbReference type="GO" id="GO:0031261">
    <property type="term" value="C:DNA replication preinitiation complex"/>
    <property type="evidence" value="ECO:0007669"/>
    <property type="project" value="TreeGrafter"/>
</dbReference>
<keyword evidence="7" id="KW-0812">Transmembrane</keyword>
<keyword evidence="7" id="KW-1133">Transmembrane helix</keyword>
<accession>A0A0M3KF24</accession>
<dbReference type="WBParaSite" id="ASIM_0001958301-mRNA-1">
    <property type="protein sequence ID" value="ASIM_0001958301-mRNA-1"/>
    <property type="gene ID" value="ASIM_0001958301"/>
</dbReference>
<dbReference type="GO" id="GO:0003688">
    <property type="term" value="F:DNA replication origin binding"/>
    <property type="evidence" value="ECO:0007669"/>
    <property type="project" value="TreeGrafter"/>
</dbReference>
<keyword evidence="7" id="KW-0472">Membrane</keyword>
<dbReference type="Pfam" id="PF02724">
    <property type="entry name" value="CDC45"/>
    <property type="match status" value="1"/>
</dbReference>
<keyword evidence="3" id="KW-0235">DNA replication</keyword>
<reference evidence="10" key="1">
    <citation type="submission" date="2017-02" db="UniProtKB">
        <authorList>
            <consortium name="WormBaseParasite"/>
        </authorList>
    </citation>
    <scope>IDENTIFICATION</scope>
</reference>
<dbReference type="Proteomes" id="UP000267096">
    <property type="component" value="Unassembled WGS sequence"/>
</dbReference>
<feature type="region of interest" description="Disordered" evidence="6">
    <location>
        <begin position="46"/>
        <end position="79"/>
    </location>
</feature>
<comment type="similarity">
    <text evidence="2">Belongs to the CDC45 family.</text>
</comment>
<keyword evidence="9" id="KW-1185">Reference proteome</keyword>
<organism evidence="10">
    <name type="scientific">Anisakis simplex</name>
    <name type="common">Herring worm</name>
    <dbReference type="NCBI Taxonomy" id="6269"/>
    <lineage>
        <taxon>Eukaryota</taxon>
        <taxon>Metazoa</taxon>
        <taxon>Ecdysozoa</taxon>
        <taxon>Nematoda</taxon>
        <taxon>Chromadorea</taxon>
        <taxon>Rhabditida</taxon>
        <taxon>Spirurina</taxon>
        <taxon>Ascaridomorpha</taxon>
        <taxon>Ascaridoidea</taxon>
        <taxon>Anisakidae</taxon>
        <taxon>Anisakis</taxon>
        <taxon>Anisakis simplex complex</taxon>
    </lineage>
</organism>
<feature type="compositionally biased region" description="Acidic residues" evidence="6">
    <location>
        <begin position="46"/>
        <end position="65"/>
    </location>
</feature>
<evidence type="ECO:0000256" key="2">
    <source>
        <dbReference type="ARBA" id="ARBA00010727"/>
    </source>
</evidence>
<dbReference type="GO" id="GO:0003697">
    <property type="term" value="F:single-stranded DNA binding"/>
    <property type="evidence" value="ECO:0007669"/>
    <property type="project" value="TreeGrafter"/>
</dbReference>
<sequence length="427" mass="49150">MNCHQLQNNADCEVIRSHFKVYAEENIRILINSSELEELNCPEASDLFESDDDDESSEDEADANNEDGSRPREKTLQDIEKRAQKRAYKQKWTARRNDLLWDYYESSWYSISSAVQMLEIAHMIGKSSAETMWCAVVGLNSQLVDQLISIEAYTNVCIDKLRPFIRRYSPKDASALKGDDVLRISFDKELTIPMYAHWSLYKGMINDEYFMCRTQFWQQRGDARMKALLADLGLTLIECKQLYSALSQERKKEVFRVLEQEINSSFASFTAVIGYCNRFNASDFARALCVRLEVGQSESESVYDRFSASMHILRTFLDGKGNLSPLTKAIESYKSCLEYITTHVFMVINQSIILSTGPFLLLCLPLSDETRILTSRHCLFTFAKHALRAFCTSVCLCAVYLSIFWLCQRSLLSHRNEQMHSSVCRVD</sequence>
<dbReference type="GO" id="GO:0006270">
    <property type="term" value="P:DNA replication initiation"/>
    <property type="evidence" value="ECO:0007669"/>
    <property type="project" value="InterPro"/>
</dbReference>
<evidence type="ECO:0000313" key="8">
    <source>
        <dbReference type="EMBL" id="VDK66888.1"/>
    </source>
</evidence>
<dbReference type="AlphaFoldDB" id="A0A0M3KF24"/>
<reference evidence="8 9" key="2">
    <citation type="submission" date="2018-11" db="EMBL/GenBank/DDBJ databases">
        <authorList>
            <consortium name="Pathogen Informatics"/>
        </authorList>
    </citation>
    <scope>NUCLEOTIDE SEQUENCE [LARGE SCALE GENOMIC DNA]</scope>
</reference>